<dbReference type="Proteomes" id="UP001150830">
    <property type="component" value="Unassembled WGS sequence"/>
</dbReference>
<name>A0A9X3IUK0_9GAMM</name>
<evidence type="ECO:0000313" key="3">
    <source>
        <dbReference type="Proteomes" id="UP001150830"/>
    </source>
</evidence>
<accession>A0A9X3IUK0</accession>
<dbReference type="InterPro" id="IPR049503">
    <property type="entry name" value="AbiJ_NTD4"/>
</dbReference>
<dbReference type="AlphaFoldDB" id="A0A9X3IUK0"/>
<evidence type="ECO:0000259" key="1">
    <source>
        <dbReference type="Pfam" id="PF18863"/>
    </source>
</evidence>
<proteinExistence type="predicted"/>
<gene>
    <name evidence="2" type="ORF">OUO13_19870</name>
</gene>
<dbReference type="Pfam" id="PF18863">
    <property type="entry name" value="AbiJ_NTD4"/>
    <property type="match status" value="1"/>
</dbReference>
<organism evidence="2 3">
    <name type="scientific">Parathalassolituus penaei</name>
    <dbReference type="NCBI Taxonomy" id="2997323"/>
    <lineage>
        <taxon>Bacteria</taxon>
        <taxon>Pseudomonadati</taxon>
        <taxon>Pseudomonadota</taxon>
        <taxon>Gammaproteobacteria</taxon>
        <taxon>Oceanospirillales</taxon>
        <taxon>Oceanospirillaceae</taxon>
        <taxon>Parathalassolituus</taxon>
    </lineage>
</organism>
<comment type="caution">
    <text evidence="2">The sequence shown here is derived from an EMBL/GenBank/DDBJ whole genome shotgun (WGS) entry which is preliminary data.</text>
</comment>
<reference evidence="2" key="1">
    <citation type="submission" date="2022-11" db="EMBL/GenBank/DDBJ databases">
        <title>Parathalassolutuus dongxingensis gen. nov., sp. nov., a novel member of family Oceanospirillaceae isolated from a coastal shrimp pond in Guangxi, China.</title>
        <authorList>
            <person name="Chen H."/>
        </authorList>
    </citation>
    <scope>NUCLEOTIDE SEQUENCE</scope>
    <source>
        <strain evidence="2">G-43</strain>
    </source>
</reference>
<protein>
    <recommendedName>
        <fullName evidence="1">HEPN AbiJ-N-terminal domain-containing protein</fullName>
    </recommendedName>
</protein>
<evidence type="ECO:0000313" key="2">
    <source>
        <dbReference type="EMBL" id="MCY0967445.1"/>
    </source>
</evidence>
<keyword evidence="3" id="KW-1185">Reference proteome</keyword>
<dbReference type="RefSeq" id="WP_283175642.1">
    <property type="nucleotide sequence ID" value="NZ_JAPNOA010000059.1"/>
</dbReference>
<sequence length="286" mass="32650">MRFSQRIGITPLKFVQKEEMDNDLKNSLWNAIYIVYFQNATFDEYFPNQTEMSSVYGFIRSIWIDFFKRPADEIPWQFNDATSEIKSWLYTTEWFRLLDFIEFCAKSGPSEYEKLFPLYCNGFLERENSAYRFVNGLLAEITSEEEISAVETAIESAVLNGGAKRHLRTALGLMSDKTNPDYRNSIKESISAVESVAKQISGHDKATLGEALTALERTGRLHKALKNAFSSLYGYTSDADGIRHALMEDSSLTKADARFMLVSCSAFTNYLVELTACHDMEHVRSE</sequence>
<dbReference type="EMBL" id="JAPNOA010000059">
    <property type="protein sequence ID" value="MCY0967445.1"/>
    <property type="molecule type" value="Genomic_DNA"/>
</dbReference>
<feature type="domain" description="HEPN AbiJ-N-terminal" evidence="1">
    <location>
        <begin position="1"/>
        <end position="156"/>
    </location>
</feature>